<sequence length="76" mass="8319">MAKEPHQKTNAELAQDLSTRPDSLIHLTAKAEMARRAAVQDQWRSWIMFASVVIAALAAAASACSAYFAYLSSLHK</sequence>
<keyword evidence="1" id="KW-0472">Membrane</keyword>
<dbReference type="RefSeq" id="WP_057852763.1">
    <property type="nucleotide sequence ID" value="NZ_LLXX01000142.1"/>
</dbReference>
<evidence type="ECO:0000313" key="3">
    <source>
        <dbReference type="Proteomes" id="UP000051913"/>
    </source>
</evidence>
<dbReference type="AlphaFoldDB" id="A0A0R3L5P7"/>
<evidence type="ECO:0000313" key="2">
    <source>
        <dbReference type="EMBL" id="KRR03239.1"/>
    </source>
</evidence>
<evidence type="ECO:0000256" key="1">
    <source>
        <dbReference type="SAM" id="Phobius"/>
    </source>
</evidence>
<comment type="caution">
    <text evidence="2">The sequence shown here is derived from an EMBL/GenBank/DDBJ whole genome shotgun (WGS) entry which is preliminary data.</text>
</comment>
<dbReference type="STRING" id="1518501.CQ10_40010"/>
<keyword evidence="1" id="KW-0812">Transmembrane</keyword>
<gene>
    <name evidence="2" type="ORF">CP49_14925</name>
</gene>
<keyword evidence="3" id="KW-1185">Reference proteome</keyword>
<dbReference type="EMBL" id="LLXX01000142">
    <property type="protein sequence ID" value="KRR03239.1"/>
    <property type="molecule type" value="Genomic_DNA"/>
</dbReference>
<name>A0A0R3L5P7_9BRAD</name>
<proteinExistence type="predicted"/>
<organism evidence="2 3">
    <name type="scientific">Bradyrhizobium valentinum</name>
    <dbReference type="NCBI Taxonomy" id="1518501"/>
    <lineage>
        <taxon>Bacteria</taxon>
        <taxon>Pseudomonadati</taxon>
        <taxon>Pseudomonadota</taxon>
        <taxon>Alphaproteobacteria</taxon>
        <taxon>Hyphomicrobiales</taxon>
        <taxon>Nitrobacteraceae</taxon>
        <taxon>Bradyrhizobium</taxon>
    </lineage>
</organism>
<reference evidence="2 3" key="1">
    <citation type="submission" date="2014-03" db="EMBL/GenBank/DDBJ databases">
        <title>Bradyrhizobium valentinum sp. nov., isolated from effective nodules of Lupinus mariae-josephae, a lupine endemic of basic-lime soils in Eastern Spain.</title>
        <authorList>
            <person name="Duran D."/>
            <person name="Rey L."/>
            <person name="Navarro A."/>
            <person name="Busquets A."/>
            <person name="Imperial J."/>
            <person name="Ruiz-Argueso T."/>
        </authorList>
    </citation>
    <scope>NUCLEOTIDE SEQUENCE [LARGE SCALE GENOMIC DNA]</scope>
    <source>
        <strain evidence="2 3">LmjM3</strain>
    </source>
</reference>
<feature type="transmembrane region" description="Helical" evidence="1">
    <location>
        <begin position="46"/>
        <end position="70"/>
    </location>
</feature>
<protein>
    <submittedName>
        <fullName evidence="2">Uncharacterized protein</fullName>
    </submittedName>
</protein>
<dbReference type="Proteomes" id="UP000051913">
    <property type="component" value="Unassembled WGS sequence"/>
</dbReference>
<keyword evidence="1" id="KW-1133">Transmembrane helix</keyword>
<accession>A0A0R3L5P7</accession>